<keyword evidence="1" id="KW-1133">Transmembrane helix</keyword>
<name>Q6ALL8_DESPS</name>
<keyword evidence="1" id="KW-0812">Transmembrane</keyword>
<dbReference type="KEGG" id="dps:DP2028"/>
<gene>
    <name evidence="2" type="ordered locus">DP2028</name>
</gene>
<dbReference type="STRING" id="177439.DP2028"/>
<sequence length="101" mass="11965">MSTGSMVVDLYLVCCAMLALFLFYGLADFLVTFSRKPEEENIYESCMRWWRQRAGRHHCWLLRKLVRRVAGARMLVGKKNPLSMRKHQQGKITVRKEKHHN</sequence>
<reference evidence="3" key="1">
    <citation type="journal article" date="2004" name="Environ. Microbiol.">
        <title>The genome of Desulfotalea psychrophila, a sulfate-reducing bacterium from permanently cold Arctic sediments.</title>
        <authorList>
            <person name="Rabus R."/>
            <person name="Ruepp A."/>
            <person name="Frickey T."/>
            <person name="Rattei T."/>
            <person name="Fartmann B."/>
            <person name="Stark M."/>
            <person name="Bauer M."/>
            <person name="Zibat A."/>
            <person name="Lombardot T."/>
            <person name="Becker I."/>
            <person name="Amann J."/>
            <person name="Gellner K."/>
            <person name="Teeling H."/>
            <person name="Leuschner W.D."/>
            <person name="Gloeckner F.-O."/>
            <person name="Lupas A.N."/>
            <person name="Amann R."/>
            <person name="Klenk H.-P."/>
        </authorList>
    </citation>
    <scope>NUCLEOTIDE SEQUENCE [LARGE SCALE GENOMIC DNA]</scope>
    <source>
        <strain evidence="3">DSM 12343 / LSv54</strain>
    </source>
</reference>
<dbReference type="AlphaFoldDB" id="Q6ALL8"/>
<feature type="transmembrane region" description="Helical" evidence="1">
    <location>
        <begin position="6"/>
        <end position="27"/>
    </location>
</feature>
<accession>Q6ALL8</accession>
<evidence type="ECO:0000313" key="3">
    <source>
        <dbReference type="Proteomes" id="UP000000602"/>
    </source>
</evidence>
<keyword evidence="1" id="KW-0472">Membrane</keyword>
<dbReference type="Proteomes" id="UP000000602">
    <property type="component" value="Chromosome"/>
</dbReference>
<protein>
    <submittedName>
        <fullName evidence="2">Uncharacterized protein</fullName>
    </submittedName>
</protein>
<evidence type="ECO:0000256" key="1">
    <source>
        <dbReference type="SAM" id="Phobius"/>
    </source>
</evidence>
<proteinExistence type="predicted"/>
<evidence type="ECO:0000313" key="2">
    <source>
        <dbReference type="EMBL" id="CAG36757.1"/>
    </source>
</evidence>
<dbReference type="HOGENOM" id="CLU_2286958_0_0_7"/>
<organism evidence="2 3">
    <name type="scientific">Desulfotalea psychrophila (strain LSv54 / DSM 12343)</name>
    <dbReference type="NCBI Taxonomy" id="177439"/>
    <lineage>
        <taxon>Bacteria</taxon>
        <taxon>Pseudomonadati</taxon>
        <taxon>Thermodesulfobacteriota</taxon>
        <taxon>Desulfobulbia</taxon>
        <taxon>Desulfobulbales</taxon>
        <taxon>Desulfocapsaceae</taxon>
        <taxon>Desulfotalea</taxon>
    </lineage>
</organism>
<dbReference type="EMBL" id="CR522870">
    <property type="protein sequence ID" value="CAG36757.1"/>
    <property type="molecule type" value="Genomic_DNA"/>
</dbReference>
<keyword evidence="3" id="KW-1185">Reference proteome</keyword>